<dbReference type="Gene3D" id="3.30.66.10">
    <property type="entry name" value="DNA topoisomerase I domain"/>
    <property type="match status" value="1"/>
</dbReference>
<dbReference type="InterPro" id="IPR014711">
    <property type="entry name" value="TopoI_cat_a-hlx-sub_euk"/>
</dbReference>
<keyword evidence="4" id="KW-0799">Topoisomerase</keyword>
<reference evidence="9" key="1">
    <citation type="submission" date="2019-08" db="EMBL/GenBank/DDBJ databases">
        <authorList>
            <person name="Kucharzyk K."/>
            <person name="Murdoch R.W."/>
            <person name="Higgins S."/>
            <person name="Loffler F."/>
        </authorList>
    </citation>
    <scope>NUCLEOTIDE SEQUENCE</scope>
</reference>
<accession>A0A644SMQ4</accession>
<dbReference type="EMBL" id="VSSQ01000002">
    <property type="protein sequence ID" value="MPL55918.1"/>
    <property type="molecule type" value="Genomic_DNA"/>
</dbReference>
<dbReference type="Pfam" id="PF21338">
    <property type="entry name" value="Top1B_N_bact"/>
    <property type="match status" value="1"/>
</dbReference>
<evidence type="ECO:0000256" key="4">
    <source>
        <dbReference type="ARBA" id="ARBA00023029"/>
    </source>
</evidence>
<organism evidence="9">
    <name type="scientific">bioreactor metagenome</name>
    <dbReference type="NCBI Taxonomy" id="1076179"/>
    <lineage>
        <taxon>unclassified sequences</taxon>
        <taxon>metagenomes</taxon>
        <taxon>ecological metagenomes</taxon>
    </lineage>
</organism>
<evidence type="ECO:0000256" key="3">
    <source>
        <dbReference type="ARBA" id="ARBA00012891"/>
    </source>
</evidence>
<dbReference type="Gene3D" id="3.90.15.10">
    <property type="entry name" value="Topoisomerase I, Chain A, domain 3"/>
    <property type="match status" value="1"/>
</dbReference>
<dbReference type="InterPro" id="IPR049331">
    <property type="entry name" value="Top1B_N_bact"/>
</dbReference>
<keyword evidence="6" id="KW-0413">Isomerase</keyword>
<keyword evidence="5" id="KW-0238">DNA-binding</keyword>
<dbReference type="InterPro" id="IPR011010">
    <property type="entry name" value="DNA_brk_join_enz"/>
</dbReference>
<dbReference type="GO" id="GO:0003677">
    <property type="term" value="F:DNA binding"/>
    <property type="evidence" value="ECO:0007669"/>
    <property type="project" value="UniProtKB-KW"/>
</dbReference>
<dbReference type="InterPro" id="IPR001631">
    <property type="entry name" value="TopoI"/>
</dbReference>
<dbReference type="PROSITE" id="PS52038">
    <property type="entry name" value="TOPO_IB_2"/>
    <property type="match status" value="1"/>
</dbReference>
<dbReference type="Pfam" id="PF01028">
    <property type="entry name" value="Topoisom_I"/>
    <property type="match status" value="1"/>
</dbReference>
<gene>
    <name evidence="9" type="ORF">SDC9_01400</name>
</gene>
<sequence length="368" mass="42936">MLNSEEIIVSKIKPAKILRIMNNPQKSAEAVQLVYTNQLSSNGIARKRKNNTFLYYREGKKINNSKEISRINKLAIPPAWENVWICDLENGHLQATGLDGKRRKQYRYHPLWNALRNHTKFYRMLHFGMTLPKIRLRIEKDLSDKNISKNKVLALVISLMERTNIRVGNNIYEKLYGSFGLTTLKDKHVKINGEKLRFTFKGKKGIYHDIEFKNRKLAKAVQNCRDIPGKELFQFYDEQGNRHSIDSGMVNDYIKEISGEDFTAKDFRTWSGTVNAFIGIKELGQAENKKEFQQKTKELYEYVSRHLGNTPAVCKKYYIHPLIINLYENQSLNKYLDELDHIEIDDGKSGLTKEELTIMRILENEKLS</sequence>
<dbReference type="SUPFAM" id="SSF55869">
    <property type="entry name" value="DNA topoisomerase I domain"/>
    <property type="match status" value="1"/>
</dbReference>
<evidence type="ECO:0000256" key="2">
    <source>
        <dbReference type="ARBA" id="ARBA00006645"/>
    </source>
</evidence>
<comment type="catalytic activity">
    <reaction evidence="1">
        <text>ATP-independent breakage of single-stranded DNA, followed by passage and rejoining.</text>
        <dbReference type="EC" id="5.6.2.1"/>
    </reaction>
</comment>
<evidence type="ECO:0000256" key="5">
    <source>
        <dbReference type="ARBA" id="ARBA00023125"/>
    </source>
</evidence>
<evidence type="ECO:0000259" key="7">
    <source>
        <dbReference type="Pfam" id="PF01028"/>
    </source>
</evidence>
<dbReference type="GO" id="GO:0003917">
    <property type="term" value="F:DNA topoisomerase type I (single strand cut, ATP-independent) activity"/>
    <property type="evidence" value="ECO:0007669"/>
    <property type="project" value="UniProtKB-EC"/>
</dbReference>
<evidence type="ECO:0000256" key="6">
    <source>
        <dbReference type="ARBA" id="ARBA00023235"/>
    </source>
</evidence>
<dbReference type="InterPro" id="IPR035447">
    <property type="entry name" value="DNA_topo_I_N_sf"/>
</dbReference>
<evidence type="ECO:0000256" key="1">
    <source>
        <dbReference type="ARBA" id="ARBA00000213"/>
    </source>
</evidence>
<dbReference type="PRINTS" id="PR00416">
    <property type="entry name" value="EUTPISMRASEI"/>
</dbReference>
<evidence type="ECO:0000259" key="8">
    <source>
        <dbReference type="Pfam" id="PF21338"/>
    </source>
</evidence>
<comment type="caution">
    <text evidence="9">The sequence shown here is derived from an EMBL/GenBank/DDBJ whole genome shotgun (WGS) entry which is preliminary data.</text>
</comment>
<dbReference type="GO" id="GO:0006265">
    <property type="term" value="P:DNA topological change"/>
    <property type="evidence" value="ECO:0007669"/>
    <property type="project" value="InterPro"/>
</dbReference>
<dbReference type="Gene3D" id="1.10.132.120">
    <property type="match status" value="1"/>
</dbReference>
<dbReference type="SUPFAM" id="SSF56349">
    <property type="entry name" value="DNA breaking-rejoining enzymes"/>
    <property type="match status" value="1"/>
</dbReference>
<dbReference type="InterPro" id="IPR013500">
    <property type="entry name" value="TopoI_cat_euk"/>
</dbReference>
<feature type="domain" description="DNA topoisomerase I catalytic core eukaryotic-type" evidence="7">
    <location>
        <begin position="116"/>
        <end position="327"/>
    </location>
</feature>
<proteinExistence type="inferred from homology"/>
<name>A0A644SMQ4_9ZZZZ</name>
<dbReference type="EC" id="5.6.2.1" evidence="3"/>
<protein>
    <recommendedName>
        <fullName evidence="3">DNA topoisomerase</fullName>
        <ecNumber evidence="3">5.6.2.1</ecNumber>
    </recommendedName>
</protein>
<evidence type="ECO:0000313" key="9">
    <source>
        <dbReference type="EMBL" id="MPL55918.1"/>
    </source>
</evidence>
<comment type="similarity">
    <text evidence="2">Belongs to the type IB topoisomerase family.</text>
</comment>
<feature type="domain" description="DNA topoisomerase IB N-terminal" evidence="8">
    <location>
        <begin position="54"/>
        <end position="99"/>
    </location>
</feature>
<dbReference type="AlphaFoldDB" id="A0A644SMQ4"/>